<dbReference type="Proteomes" id="UP001500888">
    <property type="component" value="Unassembled WGS sequence"/>
</dbReference>
<dbReference type="RefSeq" id="WP_344952756.1">
    <property type="nucleotide sequence ID" value="NZ_BAAAZR010000059.1"/>
</dbReference>
<accession>A0ABP7JGP6</accession>
<comment type="caution">
    <text evidence="2">The sequence shown here is derived from an EMBL/GenBank/DDBJ whole genome shotgun (WGS) entry which is preliminary data.</text>
</comment>
<evidence type="ECO:0000313" key="3">
    <source>
        <dbReference type="Proteomes" id="UP001500888"/>
    </source>
</evidence>
<organism evidence="2 3">
    <name type="scientific">Sphaerisporangium flaviroseum</name>
    <dbReference type="NCBI Taxonomy" id="509199"/>
    <lineage>
        <taxon>Bacteria</taxon>
        <taxon>Bacillati</taxon>
        <taxon>Actinomycetota</taxon>
        <taxon>Actinomycetes</taxon>
        <taxon>Streptosporangiales</taxon>
        <taxon>Streptosporangiaceae</taxon>
        <taxon>Sphaerisporangium</taxon>
    </lineage>
</organism>
<keyword evidence="1" id="KW-0472">Membrane</keyword>
<dbReference type="EMBL" id="BAAAZR010000059">
    <property type="protein sequence ID" value="GAA3843727.1"/>
    <property type="molecule type" value="Genomic_DNA"/>
</dbReference>
<keyword evidence="1" id="KW-1133">Transmembrane helix</keyword>
<name>A0ABP7JGP6_9ACTN</name>
<reference evidence="3" key="1">
    <citation type="journal article" date="2019" name="Int. J. Syst. Evol. Microbiol.">
        <title>The Global Catalogue of Microorganisms (GCM) 10K type strain sequencing project: providing services to taxonomists for standard genome sequencing and annotation.</title>
        <authorList>
            <consortium name="The Broad Institute Genomics Platform"/>
            <consortium name="The Broad Institute Genome Sequencing Center for Infectious Disease"/>
            <person name="Wu L."/>
            <person name="Ma J."/>
        </authorList>
    </citation>
    <scope>NUCLEOTIDE SEQUENCE [LARGE SCALE GENOMIC DNA]</scope>
    <source>
        <strain evidence="3">JCM 16908</strain>
    </source>
</reference>
<keyword evidence="3" id="KW-1185">Reference proteome</keyword>
<keyword evidence="1" id="KW-0812">Transmembrane</keyword>
<evidence type="ECO:0000256" key="1">
    <source>
        <dbReference type="SAM" id="Phobius"/>
    </source>
</evidence>
<gene>
    <name evidence="2" type="ORF">GCM10022226_78380</name>
</gene>
<protein>
    <recommendedName>
        <fullName evidence="4">DUF3558 domain-containing protein</fullName>
    </recommendedName>
</protein>
<sequence length="175" mass="19165">MDPEQLPPDPQPAPRRPLGWWLSLDPSNQILLILGVVLVVVLIAVGHGSTPQGEQTPLTDQDVAELREDLPASAFERQLDGGSFADPEDIIRTLNDLGIPCTDAEYGSNRLNEPSALCWSGNGNIYVNVTQQLRLLRLNTRSRPVVYGQNWVILASEDPDFAPQVKDAIGGVYVQ</sequence>
<evidence type="ECO:0008006" key="4">
    <source>
        <dbReference type="Google" id="ProtNLM"/>
    </source>
</evidence>
<feature type="transmembrane region" description="Helical" evidence="1">
    <location>
        <begin position="30"/>
        <end position="48"/>
    </location>
</feature>
<evidence type="ECO:0000313" key="2">
    <source>
        <dbReference type="EMBL" id="GAA3843727.1"/>
    </source>
</evidence>
<proteinExistence type="predicted"/>